<feature type="binding site" evidence="8 9">
    <location>
        <position position="82"/>
    </location>
    <ligand>
        <name>S-adenosyl-L-methionine</name>
        <dbReference type="ChEBI" id="CHEBI:59789"/>
    </ligand>
</feature>
<dbReference type="EC" id="2.1.1.182" evidence="8"/>
<evidence type="ECO:0000256" key="3">
    <source>
        <dbReference type="ARBA" id="ARBA00022603"/>
    </source>
</evidence>
<comment type="function">
    <text evidence="8">Specifically dimethylates two adjacent adenosines (A1518 and A1519) in the loop of a conserved hairpin near the 3'-end of 16S rRNA in the 30S particle. May play a critical role in biogenesis of 30S subunits.</text>
</comment>
<dbReference type="CDD" id="cd02440">
    <property type="entry name" value="AdoMet_MTases"/>
    <property type="match status" value="1"/>
</dbReference>
<dbReference type="Gene3D" id="3.40.50.150">
    <property type="entry name" value="Vaccinia Virus protein VP39"/>
    <property type="match status" value="1"/>
</dbReference>
<accession>A0A0R1GVI7</accession>
<feature type="binding site" evidence="8 9">
    <location>
        <position position="132"/>
    </location>
    <ligand>
        <name>S-adenosyl-L-methionine</name>
        <dbReference type="ChEBI" id="CHEBI:59789"/>
    </ligand>
</feature>
<feature type="binding site" evidence="8 9">
    <location>
        <position position="107"/>
    </location>
    <ligand>
        <name>S-adenosyl-L-methionine</name>
        <dbReference type="ChEBI" id="CHEBI:59789"/>
    </ligand>
</feature>
<comment type="caution">
    <text evidence="11">The sequence shown here is derived from an EMBL/GenBank/DDBJ whole genome shotgun (WGS) entry which is preliminary data.</text>
</comment>
<comment type="similarity">
    <text evidence="8">Belongs to the class I-like SAM-binding methyltransferase superfamily. rRNA adenine N(6)-methyltransferase family. RsmA subfamily.</text>
</comment>
<dbReference type="GO" id="GO:0005829">
    <property type="term" value="C:cytosol"/>
    <property type="evidence" value="ECO:0007669"/>
    <property type="project" value="TreeGrafter"/>
</dbReference>
<dbReference type="PANTHER" id="PTHR11727">
    <property type="entry name" value="DIMETHYLADENOSINE TRANSFERASE"/>
    <property type="match status" value="1"/>
</dbReference>
<keyword evidence="5 8" id="KW-0949">S-adenosyl-L-methionine</keyword>
<dbReference type="Pfam" id="PF00398">
    <property type="entry name" value="RrnaAD"/>
    <property type="match status" value="1"/>
</dbReference>
<keyword evidence="1 8" id="KW-0963">Cytoplasm</keyword>
<reference evidence="11 12" key="1">
    <citation type="journal article" date="2015" name="Genome Announc.">
        <title>Expanding the biotechnology potential of lactobacilli through comparative genomics of 213 strains and associated genera.</title>
        <authorList>
            <person name="Sun Z."/>
            <person name="Harris H.M."/>
            <person name="McCann A."/>
            <person name="Guo C."/>
            <person name="Argimon S."/>
            <person name="Zhang W."/>
            <person name="Yang X."/>
            <person name="Jeffery I.B."/>
            <person name="Cooney J.C."/>
            <person name="Kagawa T.F."/>
            <person name="Liu W."/>
            <person name="Song Y."/>
            <person name="Salvetti E."/>
            <person name="Wrobel A."/>
            <person name="Rasinkangas P."/>
            <person name="Parkhill J."/>
            <person name="Rea M.C."/>
            <person name="O'Sullivan O."/>
            <person name="Ritari J."/>
            <person name="Douillard F.P."/>
            <person name="Paul Ross R."/>
            <person name="Yang R."/>
            <person name="Briner A.E."/>
            <person name="Felis G.E."/>
            <person name="de Vos W.M."/>
            <person name="Barrangou R."/>
            <person name="Klaenhammer T.R."/>
            <person name="Caufield P.W."/>
            <person name="Cui Y."/>
            <person name="Zhang H."/>
            <person name="O'Toole P.W."/>
        </authorList>
    </citation>
    <scope>NUCLEOTIDE SEQUENCE [LARGE SCALE GENOMIC DNA]</scope>
    <source>
        <strain evidence="11 12">DSM 20534</strain>
    </source>
</reference>
<dbReference type="GO" id="GO:0003723">
    <property type="term" value="F:RNA binding"/>
    <property type="evidence" value="ECO:0007669"/>
    <property type="project" value="UniProtKB-UniRule"/>
</dbReference>
<dbReference type="InterPro" id="IPR029063">
    <property type="entry name" value="SAM-dependent_MTases_sf"/>
</dbReference>
<dbReference type="PATRIC" id="fig|1423722.3.peg.819"/>
<protein>
    <recommendedName>
        <fullName evidence="8">Ribosomal RNA small subunit methyltransferase A</fullName>
        <ecNumber evidence="8">2.1.1.182</ecNumber>
    </recommendedName>
    <alternativeName>
        <fullName evidence="8">16S rRNA (adenine(1518)-N(6)/adenine(1519)-N(6))-dimethyltransferase</fullName>
    </alternativeName>
    <alternativeName>
        <fullName evidence="8">16S rRNA dimethyladenosine transferase</fullName>
    </alternativeName>
    <alternativeName>
        <fullName evidence="8">16S rRNA dimethylase</fullName>
    </alternativeName>
    <alternativeName>
        <fullName evidence="8">S-adenosylmethionine-6-N', N'-adenosyl(rRNA) dimethyltransferase</fullName>
    </alternativeName>
</protein>
<evidence type="ECO:0000256" key="7">
    <source>
        <dbReference type="ARBA" id="ARBA00049167"/>
    </source>
</evidence>
<dbReference type="Gene3D" id="1.10.8.100">
    <property type="entry name" value="Ribosomal RNA adenine dimethylase-like, domain 2"/>
    <property type="match status" value="1"/>
</dbReference>
<keyword evidence="3 8" id="KW-0489">Methyltransferase</keyword>
<dbReference type="AlphaFoldDB" id="A0A0R1GVI7"/>
<dbReference type="PROSITE" id="PS51689">
    <property type="entry name" value="SAM_RNA_A_N6_MT"/>
    <property type="match status" value="1"/>
</dbReference>
<dbReference type="InterPro" id="IPR020598">
    <property type="entry name" value="rRNA_Ade_methylase_Trfase_N"/>
</dbReference>
<dbReference type="InterPro" id="IPR011530">
    <property type="entry name" value="rRNA_adenine_dimethylase"/>
</dbReference>
<dbReference type="InterPro" id="IPR020596">
    <property type="entry name" value="rRNA_Ade_Mease_Trfase_CS"/>
</dbReference>
<comment type="catalytic activity">
    <reaction evidence="7">
        <text>adenosine(2085) in 23S rRNA + 2 S-adenosyl-L-methionine = N(6)-dimethyladenosine(2085) in 23S rRNA + 2 S-adenosyl-L-homocysteine + 2 H(+)</text>
        <dbReference type="Rhea" id="RHEA:42784"/>
        <dbReference type="Rhea" id="RHEA-COMP:10237"/>
        <dbReference type="Rhea" id="RHEA-COMP:10238"/>
        <dbReference type="ChEBI" id="CHEBI:15378"/>
        <dbReference type="ChEBI" id="CHEBI:57856"/>
        <dbReference type="ChEBI" id="CHEBI:59789"/>
        <dbReference type="ChEBI" id="CHEBI:74411"/>
        <dbReference type="ChEBI" id="CHEBI:74493"/>
        <dbReference type="EC" id="2.1.1.184"/>
    </reaction>
</comment>
<dbReference type="FunFam" id="3.40.50.150:FF:000023">
    <property type="entry name" value="Ribosomal RNA small subunit methyltransferase A"/>
    <property type="match status" value="1"/>
</dbReference>
<proteinExistence type="inferred from homology"/>
<dbReference type="PANTHER" id="PTHR11727:SF7">
    <property type="entry name" value="DIMETHYLADENOSINE TRANSFERASE-RELATED"/>
    <property type="match status" value="1"/>
</dbReference>
<keyword evidence="12" id="KW-1185">Reference proteome</keyword>
<evidence type="ECO:0000313" key="11">
    <source>
        <dbReference type="EMBL" id="KRK38032.1"/>
    </source>
</evidence>
<evidence type="ECO:0000259" key="10">
    <source>
        <dbReference type="SMART" id="SM00650"/>
    </source>
</evidence>
<evidence type="ECO:0000256" key="5">
    <source>
        <dbReference type="ARBA" id="ARBA00022691"/>
    </source>
</evidence>
<evidence type="ECO:0000256" key="6">
    <source>
        <dbReference type="ARBA" id="ARBA00022884"/>
    </source>
</evidence>
<keyword evidence="6 8" id="KW-0694">RNA-binding</keyword>
<feature type="binding site" evidence="8 9">
    <location>
        <position position="36"/>
    </location>
    <ligand>
        <name>S-adenosyl-L-methionine</name>
        <dbReference type="ChEBI" id="CHEBI:59789"/>
    </ligand>
</feature>
<dbReference type="GO" id="GO:0052910">
    <property type="term" value="F:23S rRNA (adenine(2085)-N(6))-dimethyltransferase activity"/>
    <property type="evidence" value="ECO:0007669"/>
    <property type="project" value="UniProtKB-EC"/>
</dbReference>
<dbReference type="SUPFAM" id="SSF53335">
    <property type="entry name" value="S-adenosyl-L-methionine-dependent methyltransferases"/>
    <property type="match status" value="1"/>
</dbReference>
<sequence length="294" mass="32655">MGETMKRLPIADPIRTSEILHHYHLQAKKSLGQNFLTNPAVINSIVTTAEIAPGDQVIEVGPGIGALTEQILAQGAKLLAYEIDGKLIEVLTNELPADAQIKILHQDVLQTDFNKDFEGYFDPTKPVKVVANLPYYITTPIIFRFLESGIPLESLTVMMQKEVADRIEAQPGKKDFGPLSIAVQLDMESHIALNVPPSSFTPAPKVDSAVVQIVRKAQPIRLPNKDLFNKIVKVSFAQRRKTIYNNLKHLVGQELQTIDDLHELLRAAAIAENRRAEQLSIADYLKLTELVDAK</sequence>
<evidence type="ECO:0000256" key="4">
    <source>
        <dbReference type="ARBA" id="ARBA00022679"/>
    </source>
</evidence>
<dbReference type="PROSITE" id="PS01131">
    <property type="entry name" value="RRNA_A_DIMETH"/>
    <property type="match status" value="1"/>
</dbReference>
<dbReference type="SMART" id="SM00650">
    <property type="entry name" value="rADc"/>
    <property type="match status" value="1"/>
</dbReference>
<evidence type="ECO:0000256" key="9">
    <source>
        <dbReference type="PROSITE-ProRule" id="PRU01026"/>
    </source>
</evidence>
<dbReference type="InterPro" id="IPR023165">
    <property type="entry name" value="rRNA_Ade_diMease-like_C"/>
</dbReference>
<keyword evidence="2 8" id="KW-0698">rRNA processing</keyword>
<gene>
    <name evidence="8" type="primary">rsmA</name>
    <name evidence="8" type="synonym">ksgA</name>
    <name evidence="11" type="ORF">FC62_GL000802</name>
</gene>
<dbReference type="GO" id="GO:0052908">
    <property type="term" value="F:16S rRNA (adenine(1518)-N(6)/adenine(1519)-N(6))-dimethyltransferase activity"/>
    <property type="evidence" value="ECO:0007669"/>
    <property type="project" value="UniProtKB-EC"/>
</dbReference>
<organism evidence="11 12">
    <name type="scientific">Amylolactobacillus amylotrophicus DSM 20534</name>
    <dbReference type="NCBI Taxonomy" id="1423722"/>
    <lineage>
        <taxon>Bacteria</taxon>
        <taxon>Bacillati</taxon>
        <taxon>Bacillota</taxon>
        <taxon>Bacilli</taxon>
        <taxon>Lactobacillales</taxon>
        <taxon>Lactobacillaceae</taxon>
        <taxon>Amylolactobacillus</taxon>
    </lineage>
</organism>
<name>A0A0R1GVI7_9LACO</name>
<evidence type="ECO:0000313" key="12">
    <source>
        <dbReference type="Proteomes" id="UP000050909"/>
    </source>
</evidence>
<dbReference type="HAMAP" id="MF_00607">
    <property type="entry name" value="16SrRNA_methyltr_A"/>
    <property type="match status" value="1"/>
</dbReference>
<feature type="binding site" evidence="8 9">
    <location>
        <position position="34"/>
    </location>
    <ligand>
        <name>S-adenosyl-L-methionine</name>
        <dbReference type="ChEBI" id="CHEBI:59789"/>
    </ligand>
</feature>
<comment type="catalytic activity">
    <reaction evidence="8">
        <text>adenosine(1518)/adenosine(1519) in 16S rRNA + 4 S-adenosyl-L-methionine = N(6)-dimethyladenosine(1518)/N(6)-dimethyladenosine(1519) in 16S rRNA + 4 S-adenosyl-L-homocysteine + 4 H(+)</text>
        <dbReference type="Rhea" id="RHEA:19609"/>
        <dbReference type="Rhea" id="RHEA-COMP:10232"/>
        <dbReference type="Rhea" id="RHEA-COMP:10233"/>
        <dbReference type="ChEBI" id="CHEBI:15378"/>
        <dbReference type="ChEBI" id="CHEBI:57856"/>
        <dbReference type="ChEBI" id="CHEBI:59789"/>
        <dbReference type="ChEBI" id="CHEBI:74411"/>
        <dbReference type="ChEBI" id="CHEBI:74493"/>
        <dbReference type="EC" id="2.1.1.182"/>
    </reaction>
</comment>
<dbReference type="NCBIfam" id="TIGR00755">
    <property type="entry name" value="ksgA"/>
    <property type="match status" value="1"/>
</dbReference>
<dbReference type="EMBL" id="AZCV01000002">
    <property type="protein sequence ID" value="KRK38032.1"/>
    <property type="molecule type" value="Genomic_DNA"/>
</dbReference>
<dbReference type="Proteomes" id="UP000050909">
    <property type="component" value="Unassembled WGS sequence"/>
</dbReference>
<evidence type="ECO:0000256" key="8">
    <source>
        <dbReference type="HAMAP-Rule" id="MF_00607"/>
    </source>
</evidence>
<evidence type="ECO:0000256" key="2">
    <source>
        <dbReference type="ARBA" id="ARBA00022552"/>
    </source>
</evidence>
<evidence type="ECO:0000256" key="1">
    <source>
        <dbReference type="ARBA" id="ARBA00022490"/>
    </source>
</evidence>
<comment type="subcellular location">
    <subcellularLocation>
        <location evidence="8">Cytoplasm</location>
    </subcellularLocation>
</comment>
<dbReference type="InterPro" id="IPR001737">
    <property type="entry name" value="KsgA/Erm"/>
</dbReference>
<feature type="domain" description="Ribosomal RNA adenine methylase transferase N-terminal" evidence="10">
    <location>
        <begin position="41"/>
        <end position="217"/>
    </location>
</feature>
<keyword evidence="4 8" id="KW-0808">Transferase</keyword>
<feature type="binding site" evidence="8 9">
    <location>
        <position position="61"/>
    </location>
    <ligand>
        <name>S-adenosyl-L-methionine</name>
        <dbReference type="ChEBI" id="CHEBI:59789"/>
    </ligand>
</feature>